<dbReference type="GO" id="GO:0000049">
    <property type="term" value="F:tRNA binding"/>
    <property type="evidence" value="ECO:0007669"/>
    <property type="project" value="UniProtKB-UniRule"/>
</dbReference>
<evidence type="ECO:0000256" key="2">
    <source>
        <dbReference type="ARBA" id="ARBA00022555"/>
    </source>
</evidence>
<keyword evidence="4 5" id="KW-0694">RNA-binding</keyword>
<dbReference type="InterPro" id="IPR003732">
    <property type="entry name" value="Daa-tRNA_deacyls_DTD"/>
</dbReference>
<gene>
    <name evidence="5" type="primary">dtd</name>
    <name evidence="6" type="ORF">A9Q68_09310</name>
</gene>
<dbReference type="PANTHER" id="PTHR10472:SF5">
    <property type="entry name" value="D-AMINOACYL-TRNA DEACYLASE 1"/>
    <property type="match status" value="1"/>
</dbReference>
<comment type="function">
    <text evidence="5">An aminoacyl-tRNA editing enzyme that deacylates mischarged D-aminoacyl-tRNAs. Also deacylates mischarged glycyl-tRNA(Ala), protecting cells against glycine mischarging by AlaRS. Acts via tRNA-based rather than protein-based catalysis; rejects L-amino acids rather than detecting D-amino acids in the active site. By recycling D-aminoacyl-tRNA to D-amino acids and free tRNA molecules, this enzyme counteracts the toxicity associated with the formation of D-aminoacyl-tRNA entities in vivo and helps enforce protein L-homochirality.</text>
</comment>
<dbReference type="RefSeq" id="WP_071794435.1">
    <property type="nucleotide sequence ID" value="NZ_LZDD01000003.1"/>
</dbReference>
<dbReference type="Proteomes" id="UP000182015">
    <property type="component" value="Unassembled WGS sequence"/>
</dbReference>
<dbReference type="SUPFAM" id="SSF69500">
    <property type="entry name" value="DTD-like"/>
    <property type="match status" value="1"/>
</dbReference>
<dbReference type="CDD" id="cd00563">
    <property type="entry name" value="Dtyr_deacylase"/>
    <property type="match status" value="1"/>
</dbReference>
<dbReference type="HAMAP" id="MF_00518">
    <property type="entry name" value="Deacylase_Dtd"/>
    <property type="match status" value="1"/>
</dbReference>
<name>A0A1L8MKS1_9STRE</name>
<dbReference type="Pfam" id="PF02580">
    <property type="entry name" value="Tyr_Deacylase"/>
    <property type="match status" value="1"/>
</dbReference>
<dbReference type="EC" id="3.1.1.-" evidence="5"/>
<comment type="domain">
    <text evidence="5">A Gly-cisPro motif from one monomer fits into the active site of the other monomer to allow specific chiral rejection of L-amino acids.</text>
</comment>
<dbReference type="PANTHER" id="PTHR10472">
    <property type="entry name" value="D-TYROSYL-TRNA TYR DEACYLASE"/>
    <property type="match status" value="1"/>
</dbReference>
<comment type="catalytic activity">
    <reaction evidence="5">
        <text>glycyl-tRNA(Ala) + H2O = tRNA(Ala) + glycine + H(+)</text>
        <dbReference type="Rhea" id="RHEA:53744"/>
        <dbReference type="Rhea" id="RHEA-COMP:9657"/>
        <dbReference type="Rhea" id="RHEA-COMP:13640"/>
        <dbReference type="ChEBI" id="CHEBI:15377"/>
        <dbReference type="ChEBI" id="CHEBI:15378"/>
        <dbReference type="ChEBI" id="CHEBI:57305"/>
        <dbReference type="ChEBI" id="CHEBI:78442"/>
        <dbReference type="ChEBI" id="CHEBI:78522"/>
    </reaction>
</comment>
<keyword evidence="2 5" id="KW-0820">tRNA-binding</keyword>
<sequence>MKVVIQRVSEASVTIDGQIAGAIQQGLLLLVGFGPEDGQEDLDYAVRKITQMRIFSDAEDKMNLALTDIQGSILSISQFTLFAATKKGNRPAFTGAAKPYLASDLYDRFNLMLAQHCPVEKGVFGADMKVSLVNDGPVTILLDTKER</sequence>
<keyword evidence="5" id="KW-0963">Cytoplasm</keyword>
<keyword evidence="3 5" id="KW-0378">Hydrolase</keyword>
<proteinExistence type="inferred from homology"/>
<dbReference type="FunFam" id="3.50.80.10:FF:000001">
    <property type="entry name" value="D-aminoacyl-tRNA deacylase"/>
    <property type="match status" value="1"/>
</dbReference>
<evidence type="ECO:0000313" key="6">
    <source>
        <dbReference type="EMBL" id="OJF71372.1"/>
    </source>
</evidence>
<dbReference type="NCBIfam" id="TIGR00256">
    <property type="entry name" value="D-aminoacyl-tRNA deacylase"/>
    <property type="match status" value="1"/>
</dbReference>
<dbReference type="Gene3D" id="3.50.80.10">
    <property type="entry name" value="D-tyrosyl-tRNA(Tyr) deacylase"/>
    <property type="match status" value="1"/>
</dbReference>
<comment type="caution">
    <text evidence="6">The sequence shown here is derived from an EMBL/GenBank/DDBJ whole genome shotgun (WGS) entry which is preliminary data.</text>
</comment>
<evidence type="ECO:0000256" key="5">
    <source>
        <dbReference type="HAMAP-Rule" id="MF_00518"/>
    </source>
</evidence>
<organism evidence="6 7">
    <name type="scientific">Streptococcus bovimastitidis</name>
    <dbReference type="NCBI Taxonomy" id="1856638"/>
    <lineage>
        <taxon>Bacteria</taxon>
        <taxon>Bacillati</taxon>
        <taxon>Bacillota</taxon>
        <taxon>Bacilli</taxon>
        <taxon>Lactobacillales</taxon>
        <taxon>Streptococcaceae</taxon>
        <taxon>Streptococcus</taxon>
    </lineage>
</organism>
<dbReference type="STRING" id="1856638.A9Q68_09310"/>
<dbReference type="OrthoDB" id="9801395at2"/>
<dbReference type="GO" id="GO:0106026">
    <property type="term" value="F:Gly-tRNA(Ala) deacylase activity"/>
    <property type="evidence" value="ECO:0007669"/>
    <property type="project" value="UniProtKB-UniRule"/>
</dbReference>
<feature type="short sequence motif" description="Gly-cisPro motif, important for rejection of L-amino acids" evidence="5">
    <location>
        <begin position="136"/>
        <end position="137"/>
    </location>
</feature>
<dbReference type="GO" id="GO:0019478">
    <property type="term" value="P:D-amino acid catabolic process"/>
    <property type="evidence" value="ECO:0007669"/>
    <property type="project" value="UniProtKB-UniRule"/>
</dbReference>
<evidence type="ECO:0000256" key="4">
    <source>
        <dbReference type="ARBA" id="ARBA00022884"/>
    </source>
</evidence>
<keyword evidence="7" id="KW-1185">Reference proteome</keyword>
<dbReference type="GO" id="GO:0043908">
    <property type="term" value="F:Ser(Gly)-tRNA(Ala) hydrolase activity"/>
    <property type="evidence" value="ECO:0007669"/>
    <property type="project" value="UniProtKB-UniRule"/>
</dbReference>
<dbReference type="GO" id="GO:0005737">
    <property type="term" value="C:cytoplasm"/>
    <property type="evidence" value="ECO:0007669"/>
    <property type="project" value="UniProtKB-SubCell"/>
</dbReference>
<comment type="similarity">
    <text evidence="1 5">Belongs to the DTD family.</text>
</comment>
<evidence type="ECO:0000256" key="3">
    <source>
        <dbReference type="ARBA" id="ARBA00022801"/>
    </source>
</evidence>
<dbReference type="GO" id="GO:0051500">
    <property type="term" value="F:D-tyrosyl-tRNA(Tyr) deacylase activity"/>
    <property type="evidence" value="ECO:0007669"/>
    <property type="project" value="TreeGrafter"/>
</dbReference>
<comment type="subcellular location">
    <subcellularLocation>
        <location evidence="5">Cytoplasm</location>
    </subcellularLocation>
</comment>
<dbReference type="EC" id="3.1.1.96" evidence="5"/>
<evidence type="ECO:0000256" key="1">
    <source>
        <dbReference type="ARBA" id="ARBA00009673"/>
    </source>
</evidence>
<comment type="catalytic activity">
    <reaction evidence="5">
        <text>a D-aminoacyl-tRNA + H2O = a tRNA + a D-alpha-amino acid + H(+)</text>
        <dbReference type="Rhea" id="RHEA:13953"/>
        <dbReference type="Rhea" id="RHEA-COMP:10123"/>
        <dbReference type="Rhea" id="RHEA-COMP:10124"/>
        <dbReference type="ChEBI" id="CHEBI:15377"/>
        <dbReference type="ChEBI" id="CHEBI:15378"/>
        <dbReference type="ChEBI" id="CHEBI:59871"/>
        <dbReference type="ChEBI" id="CHEBI:78442"/>
        <dbReference type="ChEBI" id="CHEBI:79333"/>
        <dbReference type="EC" id="3.1.1.96"/>
    </reaction>
</comment>
<comment type="subunit">
    <text evidence="5">Homodimer.</text>
</comment>
<reference evidence="7" key="1">
    <citation type="submission" date="2016-06" db="EMBL/GenBank/DDBJ databases">
        <authorList>
            <person name="de Vries S.P.W."/>
            <person name="Hadjirin N.F."/>
            <person name="Lay E.M."/>
            <person name="Zadoks R.N."/>
            <person name="Peacock S.J."/>
            <person name="Parkhill J."/>
            <person name="Grant A.J."/>
            <person name="Mcdougall S."/>
            <person name="Holmes M.A."/>
        </authorList>
    </citation>
    <scope>NUCLEOTIDE SEQUENCE [LARGE SCALE GENOMIC DNA]</scope>
    <source>
        <strain evidence="7">NZ1587</strain>
    </source>
</reference>
<accession>A0A1L8MKS1</accession>
<dbReference type="InterPro" id="IPR023509">
    <property type="entry name" value="DTD-like_sf"/>
</dbReference>
<evidence type="ECO:0000313" key="7">
    <source>
        <dbReference type="Proteomes" id="UP000182015"/>
    </source>
</evidence>
<dbReference type="EMBL" id="LZDD01000003">
    <property type="protein sequence ID" value="OJF71372.1"/>
    <property type="molecule type" value="Genomic_DNA"/>
</dbReference>
<dbReference type="AlphaFoldDB" id="A0A1L8MKS1"/>
<protein>
    <recommendedName>
        <fullName evidence="5">D-aminoacyl-tRNA deacylase</fullName>
        <shortName evidence="5">DTD</shortName>
        <ecNumber evidence="5">3.1.1.96</ecNumber>
    </recommendedName>
    <alternativeName>
        <fullName evidence="5">Gly-tRNA(Ala) deacylase</fullName>
        <ecNumber evidence="5">3.1.1.-</ecNumber>
    </alternativeName>
</protein>